<evidence type="ECO:0000313" key="2">
    <source>
        <dbReference type="Proteomes" id="UP000289734"/>
    </source>
</evidence>
<gene>
    <name evidence="1" type="ORF">EQG68_01675</name>
</gene>
<dbReference type="Proteomes" id="UP000289734">
    <property type="component" value="Unassembled WGS sequence"/>
</dbReference>
<dbReference type="EMBL" id="SBKQ01000002">
    <property type="protein sequence ID" value="RXR34644.1"/>
    <property type="molecule type" value="Genomic_DNA"/>
</dbReference>
<proteinExistence type="predicted"/>
<protein>
    <submittedName>
        <fullName evidence="1">Uncharacterized protein</fullName>
    </submittedName>
</protein>
<sequence>MVNSLLILFTNKKPLVIVLKKKDGIKEVNASIRLVSVLFSEKSNFFQAKQKAKKQLRKRRLHAGLFWSVKDLLLNPSPTKTNRFFSFILLESEWNSELLHEQCSALPTELTHRYAYGIRTRDN</sequence>
<organism evidence="1 2">
    <name type="scientific">Flavobacterium piscinae</name>
    <dbReference type="NCBI Taxonomy" id="2506424"/>
    <lineage>
        <taxon>Bacteria</taxon>
        <taxon>Pseudomonadati</taxon>
        <taxon>Bacteroidota</taxon>
        <taxon>Flavobacteriia</taxon>
        <taxon>Flavobacteriales</taxon>
        <taxon>Flavobacteriaceae</taxon>
        <taxon>Flavobacterium</taxon>
    </lineage>
</organism>
<keyword evidence="2" id="KW-1185">Reference proteome</keyword>
<name>A0A4Q1KZ68_9FLAO</name>
<evidence type="ECO:0000313" key="1">
    <source>
        <dbReference type="EMBL" id="RXR34644.1"/>
    </source>
</evidence>
<comment type="caution">
    <text evidence="1">The sequence shown here is derived from an EMBL/GenBank/DDBJ whole genome shotgun (WGS) entry which is preliminary data.</text>
</comment>
<accession>A0A4Q1KZ68</accession>
<dbReference type="AlphaFoldDB" id="A0A4Q1KZ68"/>
<reference evidence="2" key="1">
    <citation type="submission" date="2019-01" db="EMBL/GenBank/DDBJ databases">
        <title>Cytophagaceae bacterium strain CAR-16.</title>
        <authorList>
            <person name="Chen W.-M."/>
        </authorList>
    </citation>
    <scope>NUCLEOTIDE SEQUENCE [LARGE SCALE GENOMIC DNA]</scope>
    <source>
        <strain evidence="2">ICH-30</strain>
    </source>
</reference>